<dbReference type="Proteomes" id="UP000190648">
    <property type="component" value="Unassembled WGS sequence"/>
</dbReference>
<evidence type="ECO:0000313" key="2">
    <source>
        <dbReference type="Proteomes" id="UP000190648"/>
    </source>
</evidence>
<comment type="caution">
    <text evidence="1">The sequence shown here is derived from an EMBL/GenBank/DDBJ whole genome shotgun (WGS) entry which is preliminary data.</text>
</comment>
<organism evidence="1 2">
    <name type="scientific">Patagioenas fasciata monilis</name>
    <dbReference type="NCBI Taxonomy" id="372326"/>
    <lineage>
        <taxon>Eukaryota</taxon>
        <taxon>Metazoa</taxon>
        <taxon>Chordata</taxon>
        <taxon>Craniata</taxon>
        <taxon>Vertebrata</taxon>
        <taxon>Euteleostomi</taxon>
        <taxon>Archelosauria</taxon>
        <taxon>Archosauria</taxon>
        <taxon>Dinosauria</taxon>
        <taxon>Saurischia</taxon>
        <taxon>Theropoda</taxon>
        <taxon>Coelurosauria</taxon>
        <taxon>Aves</taxon>
        <taxon>Neognathae</taxon>
        <taxon>Neoaves</taxon>
        <taxon>Columbimorphae</taxon>
        <taxon>Columbiformes</taxon>
        <taxon>Columbidae</taxon>
        <taxon>Patagioenas</taxon>
    </lineage>
</organism>
<reference evidence="1 2" key="1">
    <citation type="submission" date="2016-02" db="EMBL/GenBank/DDBJ databases">
        <title>Band-tailed pigeon sequencing and assembly.</title>
        <authorList>
            <person name="Soares A.E."/>
            <person name="Novak B.J."/>
            <person name="Rice E.S."/>
            <person name="O'Connell B."/>
            <person name="Chang D."/>
            <person name="Weber S."/>
            <person name="Shapiro B."/>
        </authorList>
    </citation>
    <scope>NUCLEOTIDE SEQUENCE [LARGE SCALE GENOMIC DNA]</scope>
    <source>
        <strain evidence="1">BTP2013</strain>
        <tissue evidence="1">Blood</tissue>
    </source>
</reference>
<name>A0A1V4KDB8_PATFA</name>
<gene>
    <name evidence="1" type="ORF">AV530_000302</name>
</gene>
<evidence type="ECO:0000313" key="1">
    <source>
        <dbReference type="EMBL" id="OPJ82470.1"/>
    </source>
</evidence>
<protein>
    <submittedName>
        <fullName evidence="1">Uncharacterized protein</fullName>
    </submittedName>
</protein>
<keyword evidence="2" id="KW-1185">Reference proteome</keyword>
<proteinExistence type="predicted"/>
<dbReference type="AlphaFoldDB" id="A0A1V4KDB8"/>
<accession>A0A1V4KDB8</accession>
<dbReference type="EMBL" id="LSYS01003582">
    <property type="protein sequence ID" value="OPJ82470.1"/>
    <property type="molecule type" value="Genomic_DNA"/>
</dbReference>
<sequence>MQHDVSLGNGLKGSVCDCSLCLTAFHYSELQGMRMFYHKLLEAFRTSCGSQFLCKVSRNEEKSQDSALQPGDWESKKVSEISGFCLRTESGRSPPGNPQICSSSRYHLWKQSP</sequence>